<dbReference type="AlphaFoldDB" id="A0A817S4Q7"/>
<evidence type="ECO:0000313" key="2">
    <source>
        <dbReference type="EMBL" id="CAF3268381.1"/>
    </source>
</evidence>
<proteinExistence type="predicted"/>
<accession>A0A817S4Q7</accession>
<comment type="caution">
    <text evidence="2">The sequence shown here is derived from an EMBL/GenBank/DDBJ whole genome shotgun (WGS) entry which is preliminary data.</text>
</comment>
<dbReference type="OrthoDB" id="3936150at2759"/>
<dbReference type="EMBL" id="CAJNYT010000698">
    <property type="protein sequence ID" value="CAF3364487.1"/>
    <property type="molecule type" value="Genomic_DNA"/>
</dbReference>
<feature type="region of interest" description="Disordered" evidence="1">
    <location>
        <begin position="52"/>
        <end position="75"/>
    </location>
</feature>
<feature type="compositionally biased region" description="Polar residues" evidence="1">
    <location>
        <begin position="64"/>
        <end position="75"/>
    </location>
</feature>
<evidence type="ECO:0000313" key="4">
    <source>
        <dbReference type="Proteomes" id="UP000663825"/>
    </source>
</evidence>
<dbReference type="EMBL" id="CAJNXB010002650">
    <property type="protein sequence ID" value="CAF3268381.1"/>
    <property type="molecule type" value="Genomic_DNA"/>
</dbReference>
<gene>
    <name evidence="3" type="ORF">GRG538_LOCUS6744</name>
    <name evidence="2" type="ORF">TIS948_LOCUS16188</name>
</gene>
<evidence type="ECO:0000256" key="1">
    <source>
        <dbReference type="SAM" id="MobiDB-lite"/>
    </source>
</evidence>
<reference evidence="2" key="1">
    <citation type="submission" date="2021-02" db="EMBL/GenBank/DDBJ databases">
        <authorList>
            <person name="Nowell W R."/>
        </authorList>
    </citation>
    <scope>NUCLEOTIDE SEQUENCE</scope>
</reference>
<evidence type="ECO:0000313" key="3">
    <source>
        <dbReference type="EMBL" id="CAF3364487.1"/>
    </source>
</evidence>
<protein>
    <submittedName>
        <fullName evidence="2">Uncharacterized protein</fullName>
    </submittedName>
</protein>
<name>A0A817S4Q7_9BILA</name>
<dbReference type="Proteomes" id="UP000663872">
    <property type="component" value="Unassembled WGS sequence"/>
</dbReference>
<sequence length="199" mass="21803">MILVEVLLYLLVDRILLLFISGSILCVSCCLIFPLPETLLYDLPDSLTDLQSMKRTPANDNDGDLSSSSPHNNALESNTLLNETQAKPTTTLDLNDLSSPPQQQYLTTPKTILRSPTTTSGNGKTVTIHSQPEIIQLQSNASSLKGLSNPCYFASLNGSIDQYDIEQHMDNTVVISIRGALNNTHNNRSEGHEGEATRF</sequence>
<dbReference type="Proteomes" id="UP000663825">
    <property type="component" value="Unassembled WGS sequence"/>
</dbReference>
<organism evidence="2 4">
    <name type="scientific">Rotaria socialis</name>
    <dbReference type="NCBI Taxonomy" id="392032"/>
    <lineage>
        <taxon>Eukaryota</taxon>
        <taxon>Metazoa</taxon>
        <taxon>Spiralia</taxon>
        <taxon>Gnathifera</taxon>
        <taxon>Rotifera</taxon>
        <taxon>Eurotatoria</taxon>
        <taxon>Bdelloidea</taxon>
        <taxon>Philodinida</taxon>
        <taxon>Philodinidae</taxon>
        <taxon>Rotaria</taxon>
    </lineage>
</organism>
<feature type="region of interest" description="Disordered" evidence="1">
    <location>
        <begin position="91"/>
        <end position="125"/>
    </location>
</feature>